<feature type="compositionally biased region" description="Low complexity" evidence="4">
    <location>
        <begin position="444"/>
        <end position="455"/>
    </location>
</feature>
<reference evidence="6" key="2">
    <citation type="journal article" date="2022" name="Elife">
        <title>Obligate sexual reproduction of a homothallic fungus closely related to the Cryptococcus pathogenic species complex.</title>
        <authorList>
            <person name="Passer A.R."/>
            <person name="Clancey S.A."/>
            <person name="Shea T."/>
            <person name="David-Palma M."/>
            <person name="Averette A.F."/>
            <person name="Boekhout T."/>
            <person name="Porcel B.M."/>
            <person name="Nowrousian M."/>
            <person name="Cuomo C.A."/>
            <person name="Sun S."/>
            <person name="Heitman J."/>
            <person name="Coelho M.A."/>
        </authorList>
    </citation>
    <scope>NUCLEOTIDE SEQUENCE</scope>
    <source>
        <strain evidence="6">CBS 7841</strain>
    </source>
</reference>
<evidence type="ECO:0000256" key="2">
    <source>
        <dbReference type="ARBA" id="ARBA00023242"/>
    </source>
</evidence>
<dbReference type="InterPro" id="IPR004827">
    <property type="entry name" value="bZIP"/>
</dbReference>
<dbReference type="CDD" id="cd14810">
    <property type="entry name" value="bZIP_u1"/>
    <property type="match status" value="1"/>
</dbReference>
<organism evidence="6 7">
    <name type="scientific">Cryptococcus depauperatus CBS 7841</name>
    <dbReference type="NCBI Taxonomy" id="1295531"/>
    <lineage>
        <taxon>Eukaryota</taxon>
        <taxon>Fungi</taxon>
        <taxon>Dikarya</taxon>
        <taxon>Basidiomycota</taxon>
        <taxon>Agaricomycotina</taxon>
        <taxon>Tremellomycetes</taxon>
        <taxon>Tremellales</taxon>
        <taxon>Cryptococcaceae</taxon>
        <taxon>Cryptococcus</taxon>
    </lineage>
</organism>
<dbReference type="PANTHER" id="PTHR40621:SF10">
    <property type="entry name" value="BZIP DOMAIN-CONTAINING PROTEIN"/>
    <property type="match status" value="1"/>
</dbReference>
<dbReference type="KEGG" id="cdep:91088881"/>
<dbReference type="GO" id="GO:0001228">
    <property type="term" value="F:DNA-binding transcription activator activity, RNA polymerase II-specific"/>
    <property type="evidence" value="ECO:0007669"/>
    <property type="project" value="TreeGrafter"/>
</dbReference>
<dbReference type="GO" id="GO:0000976">
    <property type="term" value="F:transcription cis-regulatory region binding"/>
    <property type="evidence" value="ECO:0007669"/>
    <property type="project" value="InterPro"/>
</dbReference>
<dbReference type="EMBL" id="CP143788">
    <property type="protein sequence ID" value="WVN89448.1"/>
    <property type="molecule type" value="Genomic_DNA"/>
</dbReference>
<dbReference type="GeneID" id="91088881"/>
<dbReference type="Gene3D" id="1.20.5.170">
    <property type="match status" value="1"/>
</dbReference>
<protein>
    <recommendedName>
        <fullName evidence="5">BZIP domain-containing protein</fullName>
    </recommendedName>
</protein>
<evidence type="ECO:0000256" key="3">
    <source>
        <dbReference type="SAM" id="Coils"/>
    </source>
</evidence>
<reference evidence="6" key="1">
    <citation type="submission" date="2016-06" db="EMBL/GenBank/DDBJ databases">
        <authorList>
            <person name="Cuomo C."/>
            <person name="Litvintseva A."/>
            <person name="Heitman J."/>
            <person name="Chen Y."/>
            <person name="Sun S."/>
            <person name="Springer D."/>
            <person name="Dromer F."/>
            <person name="Young S."/>
            <person name="Zeng Q."/>
            <person name="Chapman S."/>
            <person name="Gujja S."/>
            <person name="Saif S."/>
            <person name="Birren B."/>
        </authorList>
    </citation>
    <scope>NUCLEOTIDE SEQUENCE</scope>
    <source>
        <strain evidence="6">CBS 7841</strain>
    </source>
</reference>
<dbReference type="InterPro" id="IPR050936">
    <property type="entry name" value="AP-1-like"/>
</dbReference>
<dbReference type="InterPro" id="IPR046347">
    <property type="entry name" value="bZIP_sf"/>
</dbReference>
<proteinExistence type="predicted"/>
<feature type="coiled-coil region" evidence="3">
    <location>
        <begin position="386"/>
        <end position="413"/>
    </location>
</feature>
<dbReference type="SUPFAM" id="SSF57959">
    <property type="entry name" value="Leucine zipper domain"/>
    <property type="match status" value="1"/>
</dbReference>
<evidence type="ECO:0000313" key="7">
    <source>
        <dbReference type="Proteomes" id="UP000094043"/>
    </source>
</evidence>
<dbReference type="PROSITE" id="PS00036">
    <property type="entry name" value="BZIP_BASIC"/>
    <property type="match status" value="1"/>
</dbReference>
<gene>
    <name evidence="6" type="ORF">L203_104671</name>
</gene>
<comment type="subcellular location">
    <subcellularLocation>
        <location evidence="1">Nucleus</location>
    </subcellularLocation>
</comment>
<name>A0AAJ8JVX1_9TREE</name>
<feature type="compositionally biased region" description="Basic and acidic residues" evidence="4">
    <location>
        <begin position="336"/>
        <end position="352"/>
    </location>
</feature>
<dbReference type="Proteomes" id="UP000094043">
    <property type="component" value="Chromosome 5"/>
</dbReference>
<feature type="region of interest" description="Disordered" evidence="4">
    <location>
        <begin position="44"/>
        <end position="67"/>
    </location>
</feature>
<reference evidence="6" key="3">
    <citation type="submission" date="2024-01" db="EMBL/GenBank/DDBJ databases">
        <authorList>
            <person name="Coelho M.A."/>
            <person name="David-Palma M."/>
            <person name="Shea T."/>
            <person name="Sun S."/>
            <person name="Cuomo C.A."/>
            <person name="Heitman J."/>
        </authorList>
    </citation>
    <scope>NUCLEOTIDE SEQUENCE</scope>
    <source>
        <strain evidence="6">CBS 7841</strain>
    </source>
</reference>
<dbReference type="RefSeq" id="XP_066070148.1">
    <property type="nucleotide sequence ID" value="XM_066214051.1"/>
</dbReference>
<evidence type="ECO:0000256" key="4">
    <source>
        <dbReference type="SAM" id="MobiDB-lite"/>
    </source>
</evidence>
<sequence length="717" mass="77003">MMWHSDSMNVDPNMAPHDNHEMAVGASDFEELFNFDGFASSGLTSTHDNSPSTVSSHPTPSSLPLREPHLISPSALDLDLEDIPIGLTLDKPKSQERLSVSASDNIANGLVKQEPFDYASFPIPDILPEPTPMINPVAAAPSPFAGLPVDQQVALQQLMENIMNYQKTFGPGLPESHQAGKVNVQTIEPSMLFAASPLADGEVEKSAVSVASESTFAPASANIPVPELVTNKPIVDPTSSTSDHIPHAFAFTNTLARVDEDEPLCSVSSSSAVGNAESSRTRATSTAPFEDFGSRIDRLVSLPEIFSAGKGKGGKKGGGLSSVVREEGEEIDEDDSWRPSPEEYKKLSSKEKRQLRNKLSARAFRTRRKDYIGTLEAHIKDSYVVIDEMRSELINSQNENQDLRRELEALKASTMSVLHPESAQNSISPAMVTALANSPAFSASAASHSSSNSSAMNVKRPHTPLNMYNPRKDLPNSLKGSWVNDNMFGGGGSTICHTMFTPDLVLPSASSSMSTMSGLKSFHELPRQNLNPLLNSSSEPVLPHTLSNPANGREISSSFSEWTESTPFSLRSMDAYRMQMWSRLAREVAANKGGMSGDLKPKFFVEGSGTGAEAVGSLAVEHITSKLTSSFLSAFSSSSGIDTDKLTAVVTGQAKLKVVAHDEKDEDQALAQLMSGLKMQIGSVAISKRRCGEGARENPLGVFCGWLKHAGGMPTRA</sequence>
<dbReference type="PANTHER" id="PTHR40621">
    <property type="entry name" value="TRANSCRIPTION FACTOR KAPC-RELATED"/>
    <property type="match status" value="1"/>
</dbReference>
<feature type="compositionally biased region" description="Low complexity" evidence="4">
    <location>
        <begin position="50"/>
        <end position="65"/>
    </location>
</feature>
<dbReference type="GO" id="GO:0090575">
    <property type="term" value="C:RNA polymerase II transcription regulator complex"/>
    <property type="evidence" value="ECO:0007669"/>
    <property type="project" value="TreeGrafter"/>
</dbReference>
<feature type="domain" description="BZIP" evidence="5">
    <location>
        <begin position="352"/>
        <end position="367"/>
    </location>
</feature>
<keyword evidence="7" id="KW-1185">Reference proteome</keyword>
<keyword evidence="2" id="KW-0539">Nucleus</keyword>
<feature type="region of interest" description="Disordered" evidence="4">
    <location>
        <begin position="308"/>
        <end position="352"/>
    </location>
</feature>
<dbReference type="SMART" id="SM00338">
    <property type="entry name" value="BRLZ"/>
    <property type="match status" value="1"/>
</dbReference>
<keyword evidence="3" id="KW-0175">Coiled coil</keyword>
<evidence type="ECO:0000259" key="5">
    <source>
        <dbReference type="PROSITE" id="PS00036"/>
    </source>
</evidence>
<dbReference type="AlphaFoldDB" id="A0AAJ8JVX1"/>
<feature type="region of interest" description="Disordered" evidence="4">
    <location>
        <begin position="444"/>
        <end position="468"/>
    </location>
</feature>
<accession>A0AAJ8JVX1</accession>
<evidence type="ECO:0000313" key="6">
    <source>
        <dbReference type="EMBL" id="WVN89448.1"/>
    </source>
</evidence>
<evidence type="ECO:0000256" key="1">
    <source>
        <dbReference type="ARBA" id="ARBA00004123"/>
    </source>
</evidence>